<name>A0A5K7ZUL4_9BACT</name>
<dbReference type="EMBL" id="AP021876">
    <property type="protein sequence ID" value="BBO83851.1"/>
    <property type="molecule type" value="Genomic_DNA"/>
</dbReference>
<dbReference type="Proteomes" id="UP000425960">
    <property type="component" value="Chromosome"/>
</dbReference>
<dbReference type="InterPro" id="IPR027417">
    <property type="entry name" value="P-loop_NTPase"/>
</dbReference>
<dbReference type="AlphaFoldDB" id="A0A5K7ZUL4"/>
<dbReference type="RefSeq" id="WP_155323968.1">
    <property type="nucleotide sequence ID" value="NZ_AP021876.1"/>
</dbReference>
<keyword evidence="2" id="KW-1278">Translocase</keyword>
<evidence type="ECO:0000313" key="4">
    <source>
        <dbReference type="Proteomes" id="UP000425960"/>
    </source>
</evidence>
<evidence type="ECO:0000256" key="2">
    <source>
        <dbReference type="ARBA" id="ARBA00022967"/>
    </source>
</evidence>
<reference evidence="3 4" key="1">
    <citation type="submission" date="2019-11" db="EMBL/GenBank/DDBJ databases">
        <title>Comparative genomics of hydrocarbon-degrading Desulfosarcina strains.</title>
        <authorList>
            <person name="Watanabe M."/>
            <person name="Kojima H."/>
            <person name="Fukui M."/>
        </authorList>
    </citation>
    <scope>NUCLEOTIDE SEQUENCE [LARGE SCALE GENOMIC DNA]</scope>
    <source>
        <strain evidence="3 4">28bB2T</strain>
    </source>
</reference>
<proteinExistence type="predicted"/>
<organism evidence="3 4">
    <name type="scientific">Desulfosarcina ovata subsp. sediminis</name>
    <dbReference type="NCBI Taxonomy" id="885957"/>
    <lineage>
        <taxon>Bacteria</taxon>
        <taxon>Pseudomonadati</taxon>
        <taxon>Thermodesulfobacteriota</taxon>
        <taxon>Desulfobacteria</taxon>
        <taxon>Desulfobacterales</taxon>
        <taxon>Desulfosarcinaceae</taxon>
        <taxon>Desulfosarcina</taxon>
    </lineage>
</organism>
<evidence type="ECO:0000313" key="3">
    <source>
        <dbReference type="EMBL" id="BBO83851.1"/>
    </source>
</evidence>
<dbReference type="PANTHER" id="PTHR42794:SF1">
    <property type="entry name" value="HEMIN IMPORT ATP-BINDING PROTEIN HMUV"/>
    <property type="match status" value="1"/>
</dbReference>
<dbReference type="Gene3D" id="3.40.50.300">
    <property type="entry name" value="P-loop containing nucleotide triphosphate hydrolases"/>
    <property type="match status" value="1"/>
</dbReference>
<sequence length="104" mass="11601">MALLAIHHLDFKNQHLLLDKVRALTVSKRLLTLLTLHDPFLAARYRDHLVMMKNGRVHRHGATQSVVDTNTLESMYGMKVSVETSIDGNAFVVPTTDAGQSAIH</sequence>
<accession>A0A5K7ZUL4</accession>
<dbReference type="SUPFAM" id="SSF52540">
    <property type="entry name" value="P-loop containing nucleoside triphosphate hydrolases"/>
    <property type="match status" value="1"/>
</dbReference>
<evidence type="ECO:0008006" key="5">
    <source>
        <dbReference type="Google" id="ProtNLM"/>
    </source>
</evidence>
<evidence type="ECO:0000256" key="1">
    <source>
        <dbReference type="ARBA" id="ARBA00022448"/>
    </source>
</evidence>
<dbReference type="KEGG" id="dov:DSCO28_44170"/>
<keyword evidence="1" id="KW-0813">Transport</keyword>
<protein>
    <recommendedName>
        <fullName evidence="5">ABC transporter domain-containing protein</fullName>
    </recommendedName>
</protein>
<dbReference type="PANTHER" id="PTHR42794">
    <property type="entry name" value="HEMIN IMPORT ATP-BINDING PROTEIN HMUV"/>
    <property type="match status" value="1"/>
</dbReference>
<gene>
    <name evidence="3" type="ORF">DSCO28_44170</name>
</gene>